<name>A0A9X1NPG3_9ACTN</name>
<sequence length="202" mass="21936">MSHPLPPQLPAPQVAPRREIITAVLIPQTFLSPVRIVRLSDGPIAAQQRLLWGTVAAWRLSHPDSILAVREETAGPGIKLNMRASHLAQVHRATAIGDATSMPTPDAPLVFGPALVMGPRTTDGWDTSAPKEFQDVLTHPGPFAIQVSTHSDPDTWNGNDTTFPTFTAAHLWGLDLLQRWRLAKDVRAVAVHPEPSDSPDQS</sequence>
<gene>
    <name evidence="1" type="ORF">LR394_38895</name>
</gene>
<protein>
    <submittedName>
        <fullName evidence="1">Uncharacterized protein</fullName>
    </submittedName>
</protein>
<accession>A0A9X1NPG3</accession>
<reference evidence="1" key="1">
    <citation type="submission" date="2021-11" db="EMBL/GenBank/DDBJ databases">
        <title>Streptomyces corallinus and Kineosporia corallina sp. nov., two new coral-derived marine actinobacteria.</title>
        <authorList>
            <person name="Buangrab K."/>
            <person name="Sutthacheep M."/>
            <person name="Yeemin T."/>
            <person name="Harunari E."/>
            <person name="Igarashi Y."/>
            <person name="Sripreechasak P."/>
            <person name="Kanchanasin P."/>
            <person name="Tanasupawat S."/>
            <person name="Phongsopitanun W."/>
        </authorList>
    </citation>
    <scope>NUCLEOTIDE SEQUENCE</scope>
    <source>
        <strain evidence="1">JCM 31032</strain>
    </source>
</reference>
<evidence type="ECO:0000313" key="2">
    <source>
        <dbReference type="Proteomes" id="UP001138997"/>
    </source>
</evidence>
<dbReference type="EMBL" id="JAJOMB010000036">
    <property type="protein sequence ID" value="MCD5316881.1"/>
    <property type="molecule type" value="Genomic_DNA"/>
</dbReference>
<comment type="caution">
    <text evidence="1">The sequence shown here is derived from an EMBL/GenBank/DDBJ whole genome shotgun (WGS) entry which is preliminary data.</text>
</comment>
<keyword evidence="2" id="KW-1185">Reference proteome</keyword>
<dbReference type="AlphaFoldDB" id="A0A9X1NPG3"/>
<dbReference type="Proteomes" id="UP001138997">
    <property type="component" value="Unassembled WGS sequence"/>
</dbReference>
<dbReference type="RefSeq" id="WP_231449733.1">
    <property type="nucleotide sequence ID" value="NZ_JAJOMB010000036.1"/>
</dbReference>
<evidence type="ECO:0000313" key="1">
    <source>
        <dbReference type="EMBL" id="MCD5316881.1"/>
    </source>
</evidence>
<proteinExistence type="predicted"/>
<organism evidence="1 2">
    <name type="scientific">Kineosporia babensis</name>
    <dbReference type="NCBI Taxonomy" id="499548"/>
    <lineage>
        <taxon>Bacteria</taxon>
        <taxon>Bacillati</taxon>
        <taxon>Actinomycetota</taxon>
        <taxon>Actinomycetes</taxon>
        <taxon>Kineosporiales</taxon>
        <taxon>Kineosporiaceae</taxon>
        <taxon>Kineosporia</taxon>
    </lineage>
</organism>